<dbReference type="SUPFAM" id="SSF50978">
    <property type="entry name" value="WD40 repeat-like"/>
    <property type="match status" value="1"/>
</dbReference>
<proteinExistence type="predicted"/>
<dbReference type="Gene3D" id="2.130.10.10">
    <property type="entry name" value="YVTN repeat-like/Quinoprotein amine dehydrogenase"/>
    <property type="match status" value="1"/>
</dbReference>
<protein>
    <submittedName>
        <fullName evidence="6">WD-40 repeat family protein</fullName>
    </submittedName>
</protein>
<feature type="repeat" description="WD" evidence="5">
    <location>
        <begin position="70"/>
        <end position="111"/>
    </location>
</feature>
<evidence type="ECO:0000256" key="2">
    <source>
        <dbReference type="ARBA" id="ARBA00022574"/>
    </source>
</evidence>
<dbReference type="Gramene" id="PGSC0003DMT400096620">
    <property type="protein sequence ID" value="PGSC0003DMT400096620"/>
    <property type="gene ID" value="PGSC0003DMG400046191"/>
</dbReference>
<evidence type="ECO:0000256" key="4">
    <source>
        <dbReference type="ARBA" id="ARBA00023242"/>
    </source>
</evidence>
<dbReference type="InterPro" id="IPR001680">
    <property type="entry name" value="WD40_rpt"/>
</dbReference>
<dbReference type="InterPro" id="IPR045183">
    <property type="entry name" value="Ebi-like"/>
</dbReference>
<dbReference type="PANTHER" id="PTHR22846">
    <property type="entry name" value="WD40 REPEAT PROTEIN"/>
    <property type="match status" value="1"/>
</dbReference>
<dbReference type="InParanoid" id="M1DYV6"/>
<sequence length="201" mass="22158">MVCGGIFVFPSVWVEILFWEGLELEKRRIPKIVSFSEAIDGLETDLEPMDINTVAISLPSEISSSDVTTLEGHTSKVFGCAWSLEGSFLASGSEDSTTRIWSIGDGPCNYTIKTRKIEKNKNVTTLDWNNEINAIEWDPSGSLLASCYEDTTFKEISTIKWSPTGVVTSNTIRINSLLARFSITNILHISAADYGSIIVHS</sequence>
<comment type="subcellular location">
    <subcellularLocation>
        <location evidence="1">Nucleus</location>
    </subcellularLocation>
</comment>
<keyword evidence="2 5" id="KW-0853">WD repeat</keyword>
<evidence type="ECO:0000313" key="6">
    <source>
        <dbReference type="EnsemblPlants" id="PGSC0003DMT400096620"/>
    </source>
</evidence>
<dbReference type="GO" id="GO:0005634">
    <property type="term" value="C:nucleus"/>
    <property type="evidence" value="ECO:0007669"/>
    <property type="project" value="UniProtKB-SubCell"/>
</dbReference>
<dbReference type="SMART" id="SM00320">
    <property type="entry name" value="WD40"/>
    <property type="match status" value="2"/>
</dbReference>
<organism evidence="6 7">
    <name type="scientific">Solanum tuberosum</name>
    <name type="common">Potato</name>
    <dbReference type="NCBI Taxonomy" id="4113"/>
    <lineage>
        <taxon>Eukaryota</taxon>
        <taxon>Viridiplantae</taxon>
        <taxon>Streptophyta</taxon>
        <taxon>Embryophyta</taxon>
        <taxon>Tracheophyta</taxon>
        <taxon>Spermatophyta</taxon>
        <taxon>Magnoliopsida</taxon>
        <taxon>eudicotyledons</taxon>
        <taxon>Gunneridae</taxon>
        <taxon>Pentapetalae</taxon>
        <taxon>asterids</taxon>
        <taxon>lamiids</taxon>
        <taxon>Solanales</taxon>
        <taxon>Solanaceae</taxon>
        <taxon>Solanoideae</taxon>
        <taxon>Solaneae</taxon>
        <taxon>Solanum</taxon>
    </lineage>
</organism>
<dbReference type="EnsemblPlants" id="PGSC0003DMT400096620">
    <property type="protein sequence ID" value="PGSC0003DMT400096620"/>
    <property type="gene ID" value="PGSC0003DMG400046191"/>
</dbReference>
<reference evidence="7" key="1">
    <citation type="journal article" date="2011" name="Nature">
        <title>Genome sequence and analysis of the tuber crop potato.</title>
        <authorList>
            <consortium name="The Potato Genome Sequencing Consortium"/>
        </authorList>
    </citation>
    <scope>NUCLEOTIDE SEQUENCE [LARGE SCALE GENOMIC DNA]</scope>
    <source>
        <strain evidence="7">cv. DM1-3 516 R44</strain>
    </source>
</reference>
<evidence type="ECO:0000256" key="5">
    <source>
        <dbReference type="PROSITE-ProRule" id="PRU00221"/>
    </source>
</evidence>
<keyword evidence="4" id="KW-0539">Nucleus</keyword>
<reference evidence="6" key="2">
    <citation type="submission" date="2015-06" db="UniProtKB">
        <authorList>
            <consortium name="EnsemblPlants"/>
        </authorList>
    </citation>
    <scope>IDENTIFICATION</scope>
    <source>
        <strain evidence="6">DM1-3 516 R44</strain>
    </source>
</reference>
<accession>M1DYV6</accession>
<keyword evidence="7" id="KW-1185">Reference proteome</keyword>
<evidence type="ECO:0000313" key="7">
    <source>
        <dbReference type="Proteomes" id="UP000011115"/>
    </source>
</evidence>
<keyword evidence="3" id="KW-0677">Repeat</keyword>
<name>M1DYV6_SOLTU</name>
<dbReference type="InterPro" id="IPR036322">
    <property type="entry name" value="WD40_repeat_dom_sf"/>
</dbReference>
<dbReference type="STRING" id="4113.M1DYV6"/>
<dbReference type="Pfam" id="PF00400">
    <property type="entry name" value="WD40"/>
    <property type="match status" value="2"/>
</dbReference>
<dbReference type="HOGENOM" id="CLU_1362500_0_0_1"/>
<evidence type="ECO:0000256" key="3">
    <source>
        <dbReference type="ARBA" id="ARBA00022737"/>
    </source>
</evidence>
<dbReference type="eggNOG" id="KOG0273">
    <property type="taxonomic scope" value="Eukaryota"/>
</dbReference>
<dbReference type="InterPro" id="IPR015943">
    <property type="entry name" value="WD40/YVTN_repeat-like_dom_sf"/>
</dbReference>
<dbReference type="PROSITE" id="PS50294">
    <property type="entry name" value="WD_REPEATS_REGION"/>
    <property type="match status" value="1"/>
</dbReference>
<evidence type="ECO:0000256" key="1">
    <source>
        <dbReference type="ARBA" id="ARBA00004123"/>
    </source>
</evidence>
<dbReference type="PROSITE" id="PS50082">
    <property type="entry name" value="WD_REPEATS_2"/>
    <property type="match status" value="1"/>
</dbReference>
<dbReference type="GO" id="GO:0003714">
    <property type="term" value="F:transcription corepressor activity"/>
    <property type="evidence" value="ECO:0007669"/>
    <property type="project" value="InterPro"/>
</dbReference>
<dbReference type="PANTHER" id="PTHR22846:SF67">
    <property type="entry name" value="F-BOX-LIKE_WD REPEAT-CONTAINING PROTEIN TBL1XR1 ISOFORM X1"/>
    <property type="match status" value="1"/>
</dbReference>
<dbReference type="PaxDb" id="4113-PGSC0003DMT400096620"/>
<dbReference type="AlphaFoldDB" id="M1DYV6"/>
<dbReference type="Proteomes" id="UP000011115">
    <property type="component" value="Unassembled WGS sequence"/>
</dbReference>